<dbReference type="Proteomes" id="UP000077037">
    <property type="component" value="Unassembled WGS sequence"/>
</dbReference>
<dbReference type="OrthoDB" id="199953at2"/>
<dbReference type="AlphaFoldDB" id="A0A157NZ70"/>
<gene>
    <name evidence="4" type="primary">nanA</name>
    <name evidence="4" type="ORF">SAMEA1982600_02077</name>
</gene>
<dbReference type="Pfam" id="PF00701">
    <property type="entry name" value="DHDPS"/>
    <property type="match status" value="1"/>
</dbReference>
<evidence type="ECO:0000256" key="3">
    <source>
        <dbReference type="PIRSR" id="PIRSR001365-2"/>
    </source>
</evidence>
<dbReference type="SUPFAM" id="SSF51569">
    <property type="entry name" value="Aldolase"/>
    <property type="match status" value="1"/>
</dbReference>
<feature type="binding site" evidence="3">
    <location>
        <position position="51"/>
    </location>
    <ligand>
        <name>pyruvate</name>
        <dbReference type="ChEBI" id="CHEBI:15361"/>
    </ligand>
</feature>
<sequence length="312" mass="33884">MASIANYRGIIPAISCPFTPDHRIDEPALRKLASWLAGHDGVVAVMTNGHTGEVFSLTPAERAQVTRIVADELRGRLPVISSLVCEGIADAAEQARMAREAGAAALDVMPPHHWLRFGFTSGHALQYFEAIHQAAPDLDLVCHVYPAWTRAAYSSPLLADLARLPYVQAFKVGQRDMNKYARDIQAMREANPEKAILTCHDEYLLASMVQGVDGALVGFATFIPQLIIDLWEAVKAGDLRRAQAVQAVITPLKDAVYGGGEPTGEAHARMKMGMYLAGVLDDATVRPPTESPDDEEVQALRAALRQAGLLKR</sequence>
<dbReference type="InterPro" id="IPR002220">
    <property type="entry name" value="DapA-like"/>
</dbReference>
<dbReference type="CDD" id="cd00408">
    <property type="entry name" value="DHDPS-like"/>
    <property type="match status" value="1"/>
</dbReference>
<organism evidence="4 5">
    <name type="scientific">Bordetella ansorpii</name>
    <dbReference type="NCBI Taxonomy" id="288768"/>
    <lineage>
        <taxon>Bacteria</taxon>
        <taxon>Pseudomonadati</taxon>
        <taxon>Pseudomonadota</taxon>
        <taxon>Betaproteobacteria</taxon>
        <taxon>Burkholderiales</taxon>
        <taxon>Alcaligenaceae</taxon>
        <taxon>Bordetella</taxon>
    </lineage>
</organism>
<evidence type="ECO:0000313" key="5">
    <source>
        <dbReference type="Proteomes" id="UP000077037"/>
    </source>
</evidence>
<protein>
    <submittedName>
        <fullName evidence="4">Dihydrodipicolinate synthase</fullName>
        <ecNumber evidence="4">4.1.3.3</ecNumber>
    </submittedName>
</protein>
<dbReference type="PANTHER" id="PTHR12128">
    <property type="entry name" value="DIHYDRODIPICOLINATE SYNTHASE"/>
    <property type="match status" value="1"/>
</dbReference>
<accession>A0A157NZ70</accession>
<evidence type="ECO:0000256" key="2">
    <source>
        <dbReference type="PIRNR" id="PIRNR001365"/>
    </source>
</evidence>
<dbReference type="InterPro" id="IPR013785">
    <property type="entry name" value="Aldolase_TIM"/>
</dbReference>
<dbReference type="GO" id="GO:0008747">
    <property type="term" value="F:N-acetylneuraminate lyase activity"/>
    <property type="evidence" value="ECO:0007669"/>
    <property type="project" value="UniProtKB-EC"/>
</dbReference>
<dbReference type="RefSeq" id="WP_066411265.1">
    <property type="nucleotide sequence ID" value="NZ_FKBS01000014.1"/>
</dbReference>
<name>A0A157NZ70_9BORD</name>
<evidence type="ECO:0000313" key="4">
    <source>
        <dbReference type="EMBL" id="SAI26390.1"/>
    </source>
</evidence>
<reference evidence="4 5" key="1">
    <citation type="submission" date="2016-03" db="EMBL/GenBank/DDBJ databases">
        <authorList>
            <consortium name="Pathogen Informatics"/>
        </authorList>
    </citation>
    <scope>NUCLEOTIDE SEQUENCE [LARGE SCALE GENOMIC DNA]</scope>
    <source>
        <strain evidence="4 5">NCTC13364</strain>
    </source>
</reference>
<dbReference type="EMBL" id="FKBS01000014">
    <property type="protein sequence ID" value="SAI26390.1"/>
    <property type="molecule type" value="Genomic_DNA"/>
</dbReference>
<dbReference type="GO" id="GO:0008840">
    <property type="term" value="F:4-hydroxy-tetrahydrodipicolinate synthase activity"/>
    <property type="evidence" value="ECO:0007669"/>
    <property type="project" value="TreeGrafter"/>
</dbReference>
<comment type="similarity">
    <text evidence="2">Belongs to the DapA family.</text>
</comment>
<dbReference type="SMART" id="SM01130">
    <property type="entry name" value="DHDPS"/>
    <property type="match status" value="1"/>
</dbReference>
<proteinExistence type="inferred from homology"/>
<dbReference type="Gene3D" id="3.20.20.70">
    <property type="entry name" value="Aldolase class I"/>
    <property type="match status" value="1"/>
</dbReference>
<dbReference type="PIRSF" id="PIRSF001365">
    <property type="entry name" value="DHDPS"/>
    <property type="match status" value="1"/>
</dbReference>
<keyword evidence="1 2" id="KW-0456">Lyase</keyword>
<dbReference type="PANTHER" id="PTHR12128:SF38">
    <property type="entry name" value="DIHYDRODIPICOLINATE SYNTHETASE FAMILY PROTEIN (AFU_ORTHOLOGUE AFUA_6G00110)"/>
    <property type="match status" value="1"/>
</dbReference>
<dbReference type="EC" id="4.1.3.3" evidence="4"/>
<evidence type="ECO:0000256" key="1">
    <source>
        <dbReference type="ARBA" id="ARBA00023239"/>
    </source>
</evidence>